<name>A0ACB9QNS4_9MYRT</name>
<organism evidence="1 2">
    <name type="scientific">Melastoma candidum</name>
    <dbReference type="NCBI Taxonomy" id="119954"/>
    <lineage>
        <taxon>Eukaryota</taxon>
        <taxon>Viridiplantae</taxon>
        <taxon>Streptophyta</taxon>
        <taxon>Embryophyta</taxon>
        <taxon>Tracheophyta</taxon>
        <taxon>Spermatophyta</taxon>
        <taxon>Magnoliopsida</taxon>
        <taxon>eudicotyledons</taxon>
        <taxon>Gunneridae</taxon>
        <taxon>Pentapetalae</taxon>
        <taxon>rosids</taxon>
        <taxon>malvids</taxon>
        <taxon>Myrtales</taxon>
        <taxon>Melastomataceae</taxon>
        <taxon>Melastomatoideae</taxon>
        <taxon>Melastomateae</taxon>
        <taxon>Melastoma</taxon>
    </lineage>
</organism>
<sequence>MAVLVVLRLYPAAVRVQFPSFNSGGASAVSSGGSSLIPLVHFPWFRLRLSLAVTFTPTVEHCSMATIIGLRLRVKLMRSLPPRFKVGILLFDCGFYFPYQVNKQLNDKERVAAALENPNLVEMVDECIEGNPKGRKRAEFQPYTNPPLYFTSANNYLKDTTFESKERTIYYMHGYNLGDRHGNILVTHTGNYHISNLFNEDNVRACNII</sequence>
<comment type="caution">
    <text evidence="1">The sequence shown here is derived from an EMBL/GenBank/DDBJ whole genome shotgun (WGS) entry which is preliminary data.</text>
</comment>
<evidence type="ECO:0000313" key="1">
    <source>
        <dbReference type="EMBL" id="KAI4365303.1"/>
    </source>
</evidence>
<accession>A0ACB9QNS4</accession>
<evidence type="ECO:0000313" key="2">
    <source>
        <dbReference type="Proteomes" id="UP001057402"/>
    </source>
</evidence>
<dbReference type="Proteomes" id="UP001057402">
    <property type="component" value="Chromosome 6"/>
</dbReference>
<reference evidence="2" key="1">
    <citation type="journal article" date="2023" name="Front. Plant Sci.">
        <title>Chromosomal-level genome assembly of Melastoma candidum provides insights into trichome evolution.</title>
        <authorList>
            <person name="Zhong Y."/>
            <person name="Wu W."/>
            <person name="Sun C."/>
            <person name="Zou P."/>
            <person name="Liu Y."/>
            <person name="Dai S."/>
            <person name="Zhou R."/>
        </authorList>
    </citation>
    <scope>NUCLEOTIDE SEQUENCE [LARGE SCALE GENOMIC DNA]</scope>
</reference>
<protein>
    <submittedName>
        <fullName evidence="1">Uncharacterized protein</fullName>
    </submittedName>
</protein>
<dbReference type="EMBL" id="CM042885">
    <property type="protein sequence ID" value="KAI4365303.1"/>
    <property type="molecule type" value="Genomic_DNA"/>
</dbReference>
<keyword evidence="2" id="KW-1185">Reference proteome</keyword>
<proteinExistence type="predicted"/>
<gene>
    <name evidence="1" type="ORF">MLD38_021298</name>
</gene>